<sequence length="84" mass="9157">MQEPGLYVAVMKRAGSFENEQETSFFTVSGIGLHTRAYKDKLFVHTASLQSGEPIKNLDVRILDAKGELFLKGATDGNGNALLN</sequence>
<dbReference type="EMBL" id="FLTX01000005">
    <property type="protein sequence ID" value="SBV49658.1"/>
    <property type="molecule type" value="Genomic_DNA"/>
</dbReference>
<dbReference type="PANTHER" id="PTHR40094">
    <property type="entry name" value="ALPHA-2-MACROGLOBULIN HOMOLOG"/>
    <property type="match status" value="1"/>
</dbReference>
<dbReference type="GO" id="GO:0004866">
    <property type="term" value="F:endopeptidase inhibitor activity"/>
    <property type="evidence" value="ECO:0007669"/>
    <property type="project" value="TreeGrafter"/>
</dbReference>
<dbReference type="STRING" id="56449.XBLMG947_0430"/>
<dbReference type="Proteomes" id="UP000092503">
    <property type="component" value="Unassembled WGS sequence"/>
</dbReference>
<protein>
    <submittedName>
        <fullName evidence="3">Uncharacterized protein</fullName>
    </submittedName>
</protein>
<dbReference type="PANTHER" id="PTHR40094:SF1">
    <property type="entry name" value="UBIQUITIN DOMAIN-CONTAINING PROTEIN"/>
    <property type="match status" value="1"/>
</dbReference>
<dbReference type="InterPro" id="IPR021868">
    <property type="entry name" value="Alpha_2_Macroglob_MG3"/>
</dbReference>
<evidence type="ECO:0000259" key="2">
    <source>
        <dbReference type="Pfam" id="PF21142"/>
    </source>
</evidence>
<evidence type="ECO:0000259" key="1">
    <source>
        <dbReference type="Pfam" id="PF11974"/>
    </source>
</evidence>
<reference evidence="3 4" key="1">
    <citation type="submission" date="2016-06" db="EMBL/GenBank/DDBJ databases">
        <authorList>
            <person name="Kjaerup R.B."/>
            <person name="Dalgaard T.S."/>
            <person name="Juul-Madsen H.R."/>
        </authorList>
    </citation>
    <scope>NUCLEOTIDE SEQUENCE [LARGE SCALE GENOMIC DNA]</scope>
    <source>
        <strain evidence="3">LMG947</strain>
    </source>
</reference>
<organism evidence="3 4">
    <name type="scientific">Xanthomonas bromi</name>
    <dbReference type="NCBI Taxonomy" id="56449"/>
    <lineage>
        <taxon>Bacteria</taxon>
        <taxon>Pseudomonadati</taxon>
        <taxon>Pseudomonadota</taxon>
        <taxon>Gammaproteobacteria</taxon>
        <taxon>Lysobacterales</taxon>
        <taxon>Lysobacteraceae</taxon>
        <taxon>Xanthomonas</taxon>
    </lineage>
</organism>
<evidence type="ECO:0000313" key="3">
    <source>
        <dbReference type="EMBL" id="SBV49658.1"/>
    </source>
</evidence>
<dbReference type="InterPro" id="IPR049120">
    <property type="entry name" value="A2M_bMG2"/>
</dbReference>
<accession>A0A1C3NH16</accession>
<feature type="domain" description="Alpha-2-macroglobulin MG3" evidence="1">
    <location>
        <begin position="28"/>
        <end position="83"/>
    </location>
</feature>
<dbReference type="AlphaFoldDB" id="A0A1C3NH16"/>
<dbReference type="Pfam" id="PF11974">
    <property type="entry name" value="bMG3"/>
    <property type="match status" value="1"/>
</dbReference>
<proteinExistence type="predicted"/>
<dbReference type="Pfam" id="PF21142">
    <property type="entry name" value="A2M_bMG2"/>
    <property type="match status" value="1"/>
</dbReference>
<gene>
    <name evidence="3" type="ORF">XBLMG947_0430</name>
</gene>
<feature type="domain" description="Alpha-2 macroglobulin MG2" evidence="2">
    <location>
        <begin position="1"/>
        <end position="26"/>
    </location>
</feature>
<evidence type="ECO:0000313" key="4">
    <source>
        <dbReference type="Proteomes" id="UP000092503"/>
    </source>
</evidence>
<name>A0A1C3NH16_9XANT</name>
<dbReference type="InterPro" id="IPR051802">
    <property type="entry name" value="YfhM-like"/>
</dbReference>